<dbReference type="GO" id="GO:0016197">
    <property type="term" value="P:endosomal transport"/>
    <property type="evidence" value="ECO:0007669"/>
    <property type="project" value="TreeGrafter"/>
</dbReference>
<evidence type="ECO:0000259" key="3">
    <source>
        <dbReference type="Pfam" id="PF04840"/>
    </source>
</evidence>
<sequence>MEKIADVQASATVDWSPLGDIYVKKTVHYHLSWDKNLDQCSVAIAPYGGPIALLQKLSKSGGDSKSILIYSQAGNPISSIPWEGGRLIGMGWNSNEDLICILEEGTMAAYSINGLLKYSRPVSREVREHRVLDCKFFHTMEGSGGFAVMTNCYQFFVVADTCRPRDEIRVKKVADLPSMTVRPNCWNVLTPQCNILVSVEEKLYILDQYEAIPQSVLTSKKDPSVYWAEIAVSVDGKAVALVDKGGYLWGGTSDFKTCETEMDLQSTAKVLAMEWGAKDFFVLVMEKLIFVKGFGKHWCKYPGKLGCCLQPEVDGLRLVSNTTSEFIHRVTSQSLAVLRIGSMEPGALLNDAFKEYEGDESHKADEYIRFIKDKLPDAILQCIKAAGEEFEPALQQSLLRSARFGKGFLGPEISSEVVNEFVEMCHHLRVLNSVRMEKIGVPITLRQYYRLSTGVLTDRLINRELYPVALEICNYLRVPNVDGEVKILRQWAIKKVKDKTIQDKTAAEIIIHRLKNTNVIVPFAEIARCAKEEGRKELASLLLDHEVHAREQVPLLMEMRKADLALDKAIESGDPQLG</sequence>
<dbReference type="InterPro" id="IPR016534">
    <property type="entry name" value="VPS16"/>
</dbReference>
<dbReference type="InterPro" id="IPR006926">
    <property type="entry name" value="Vps16_N"/>
</dbReference>
<evidence type="ECO:0000313" key="6">
    <source>
        <dbReference type="Proteomes" id="UP001174909"/>
    </source>
</evidence>
<evidence type="ECO:0000256" key="1">
    <source>
        <dbReference type="ARBA" id="ARBA00009250"/>
    </source>
</evidence>
<dbReference type="AlphaFoldDB" id="A0AA35WXF1"/>
<dbReference type="PANTHER" id="PTHR12811:SF0">
    <property type="entry name" value="VACUOLAR PROTEIN SORTING-ASSOCIATED PROTEIN 16 HOMOLOG"/>
    <property type="match status" value="1"/>
</dbReference>
<organism evidence="5 6">
    <name type="scientific">Geodia barretti</name>
    <name type="common">Barrett's horny sponge</name>
    <dbReference type="NCBI Taxonomy" id="519541"/>
    <lineage>
        <taxon>Eukaryota</taxon>
        <taxon>Metazoa</taxon>
        <taxon>Porifera</taxon>
        <taxon>Demospongiae</taxon>
        <taxon>Heteroscleromorpha</taxon>
        <taxon>Tetractinellida</taxon>
        <taxon>Astrophorina</taxon>
        <taxon>Geodiidae</taxon>
        <taxon>Geodia</taxon>
    </lineage>
</organism>
<keyword evidence="6" id="KW-1185">Reference proteome</keyword>
<gene>
    <name evidence="5" type="ORF">GBAR_LOCUS17112</name>
</gene>
<dbReference type="Proteomes" id="UP001174909">
    <property type="component" value="Unassembled WGS sequence"/>
</dbReference>
<dbReference type="EMBL" id="CASHTH010002461">
    <property type="protein sequence ID" value="CAI8030175.1"/>
    <property type="molecule type" value="Genomic_DNA"/>
</dbReference>
<evidence type="ECO:0000259" key="4">
    <source>
        <dbReference type="Pfam" id="PF04841"/>
    </source>
</evidence>
<accession>A0AA35WXF1</accession>
<dbReference type="GO" id="GO:0005768">
    <property type="term" value="C:endosome"/>
    <property type="evidence" value="ECO:0007669"/>
    <property type="project" value="TreeGrafter"/>
</dbReference>
<dbReference type="Pfam" id="PF04840">
    <property type="entry name" value="Vps16_C"/>
    <property type="match status" value="1"/>
</dbReference>
<evidence type="ECO:0000256" key="2">
    <source>
        <dbReference type="ARBA" id="ARBA00017947"/>
    </source>
</evidence>
<dbReference type="Pfam" id="PF04841">
    <property type="entry name" value="Vps16_N"/>
    <property type="match status" value="1"/>
</dbReference>
<proteinExistence type="inferred from homology"/>
<dbReference type="PANTHER" id="PTHR12811">
    <property type="entry name" value="VACUOLAR PROTEIN SORTING VPS16"/>
    <property type="match status" value="1"/>
</dbReference>
<dbReference type="GO" id="GO:0003779">
    <property type="term" value="F:actin binding"/>
    <property type="evidence" value="ECO:0007669"/>
    <property type="project" value="TreeGrafter"/>
</dbReference>
<protein>
    <recommendedName>
        <fullName evidence="2">Vacuolar protein sorting-associated protein 16 homolog</fullName>
    </recommendedName>
</protein>
<comment type="similarity">
    <text evidence="1">Belongs to the VPS16 family.</text>
</comment>
<feature type="domain" description="Vps16 N-terminal" evidence="4">
    <location>
        <begin position="12"/>
        <end position="410"/>
    </location>
</feature>
<evidence type="ECO:0000313" key="5">
    <source>
        <dbReference type="EMBL" id="CAI8030175.1"/>
    </source>
</evidence>
<dbReference type="GO" id="GO:0005765">
    <property type="term" value="C:lysosomal membrane"/>
    <property type="evidence" value="ECO:0007669"/>
    <property type="project" value="TreeGrafter"/>
</dbReference>
<dbReference type="PIRSF" id="PIRSF007949">
    <property type="entry name" value="VPS16"/>
    <property type="match status" value="1"/>
</dbReference>
<comment type="caution">
    <text evidence="5">The sequence shown here is derived from an EMBL/GenBank/DDBJ whole genome shotgun (WGS) entry which is preliminary data.</text>
</comment>
<reference evidence="5" key="1">
    <citation type="submission" date="2023-03" db="EMBL/GenBank/DDBJ databases">
        <authorList>
            <person name="Steffen K."/>
            <person name="Cardenas P."/>
        </authorList>
    </citation>
    <scope>NUCLEOTIDE SEQUENCE</scope>
</reference>
<dbReference type="InterPro" id="IPR006925">
    <property type="entry name" value="Vps16_C"/>
</dbReference>
<feature type="non-terminal residue" evidence="5">
    <location>
        <position position="578"/>
    </location>
</feature>
<dbReference type="GO" id="GO:0042144">
    <property type="term" value="P:vacuole fusion, non-autophagic"/>
    <property type="evidence" value="ECO:0007669"/>
    <property type="project" value="TreeGrafter"/>
</dbReference>
<dbReference type="GO" id="GO:0006886">
    <property type="term" value="P:intracellular protein transport"/>
    <property type="evidence" value="ECO:0007669"/>
    <property type="project" value="InterPro"/>
</dbReference>
<feature type="domain" description="Vps16 C-terminal" evidence="3">
    <location>
        <begin position="522"/>
        <end position="577"/>
    </location>
</feature>
<name>A0AA35WXF1_GEOBA</name>
<dbReference type="GO" id="GO:0030897">
    <property type="term" value="C:HOPS complex"/>
    <property type="evidence" value="ECO:0007669"/>
    <property type="project" value="TreeGrafter"/>
</dbReference>